<evidence type="ECO:0000256" key="1">
    <source>
        <dbReference type="SAM" id="MobiDB-lite"/>
    </source>
</evidence>
<name>A0AAN9VG70_9ORTH</name>
<evidence type="ECO:0000313" key="4">
    <source>
        <dbReference type="Proteomes" id="UP001378592"/>
    </source>
</evidence>
<evidence type="ECO:0000313" key="3">
    <source>
        <dbReference type="EMBL" id="KAK7864265.1"/>
    </source>
</evidence>
<protein>
    <submittedName>
        <fullName evidence="3">Uncharacterized protein</fullName>
    </submittedName>
</protein>
<organism evidence="3 4">
    <name type="scientific">Gryllus longicercus</name>
    <dbReference type="NCBI Taxonomy" id="2509291"/>
    <lineage>
        <taxon>Eukaryota</taxon>
        <taxon>Metazoa</taxon>
        <taxon>Ecdysozoa</taxon>
        <taxon>Arthropoda</taxon>
        <taxon>Hexapoda</taxon>
        <taxon>Insecta</taxon>
        <taxon>Pterygota</taxon>
        <taxon>Neoptera</taxon>
        <taxon>Polyneoptera</taxon>
        <taxon>Orthoptera</taxon>
        <taxon>Ensifera</taxon>
        <taxon>Gryllidea</taxon>
        <taxon>Grylloidea</taxon>
        <taxon>Gryllidae</taxon>
        <taxon>Gryllinae</taxon>
        <taxon>Gryllus</taxon>
    </lineage>
</organism>
<accession>A0AAN9VG70</accession>
<keyword evidence="2" id="KW-0472">Membrane</keyword>
<proteinExistence type="predicted"/>
<feature type="transmembrane region" description="Helical" evidence="2">
    <location>
        <begin position="75"/>
        <end position="94"/>
    </location>
</feature>
<dbReference type="AlphaFoldDB" id="A0AAN9VG70"/>
<feature type="region of interest" description="Disordered" evidence="1">
    <location>
        <begin position="1"/>
        <end position="69"/>
    </location>
</feature>
<dbReference type="Proteomes" id="UP001378592">
    <property type="component" value="Unassembled WGS sequence"/>
</dbReference>
<evidence type="ECO:0000256" key="2">
    <source>
        <dbReference type="SAM" id="Phobius"/>
    </source>
</evidence>
<keyword evidence="2" id="KW-1133">Transmembrane helix</keyword>
<keyword evidence="4" id="KW-1185">Reference proteome</keyword>
<sequence length="102" mass="10261">MEAGSEGPGTEATGSTGTSTPSPGTEATGTEGTSTRGPGTEATGTEAIRMTGWATATSGVKRPARPRTSRVARGAWPLLCVALVLFVVIVVHAISHKSPSLL</sequence>
<comment type="caution">
    <text evidence="3">The sequence shown here is derived from an EMBL/GenBank/DDBJ whole genome shotgun (WGS) entry which is preliminary data.</text>
</comment>
<dbReference type="EMBL" id="JAZDUA010000207">
    <property type="protein sequence ID" value="KAK7864265.1"/>
    <property type="molecule type" value="Genomic_DNA"/>
</dbReference>
<keyword evidence="2" id="KW-0812">Transmembrane</keyword>
<feature type="compositionally biased region" description="Low complexity" evidence="1">
    <location>
        <begin position="1"/>
        <end position="35"/>
    </location>
</feature>
<gene>
    <name evidence="3" type="ORF">R5R35_009528</name>
</gene>
<reference evidence="3 4" key="1">
    <citation type="submission" date="2024-03" db="EMBL/GenBank/DDBJ databases">
        <title>The genome assembly and annotation of the cricket Gryllus longicercus Weissman &amp; Gray.</title>
        <authorList>
            <person name="Szrajer S."/>
            <person name="Gray D."/>
            <person name="Ylla G."/>
        </authorList>
    </citation>
    <scope>NUCLEOTIDE SEQUENCE [LARGE SCALE GENOMIC DNA]</scope>
    <source>
        <strain evidence="3">DAG 2021-001</strain>
        <tissue evidence="3">Whole body minus gut</tissue>
    </source>
</reference>